<dbReference type="PANTHER" id="PTHR11875">
    <property type="entry name" value="TESTIS-SPECIFIC Y-ENCODED PROTEIN"/>
    <property type="match status" value="1"/>
</dbReference>
<dbReference type="GO" id="GO:0000724">
    <property type="term" value="P:double-strand break repair via homologous recombination"/>
    <property type="evidence" value="ECO:0007669"/>
    <property type="project" value="UniProtKB-ARBA"/>
</dbReference>
<evidence type="ECO:0000313" key="5">
    <source>
        <dbReference type="EMBL" id="KIZ06643.1"/>
    </source>
</evidence>
<dbReference type="STRING" id="145388.A0A0D2K905"/>
<feature type="region of interest" description="Disordered" evidence="4">
    <location>
        <begin position="310"/>
        <end position="331"/>
    </location>
</feature>
<dbReference type="KEGG" id="mng:MNEG_1311"/>
<dbReference type="RefSeq" id="XP_013905662.1">
    <property type="nucleotide sequence ID" value="XM_014050208.1"/>
</dbReference>
<protein>
    <submittedName>
        <fullName evidence="5">Putative nucleosome assembly protein</fullName>
    </submittedName>
</protein>
<dbReference type="GO" id="GO:0042393">
    <property type="term" value="F:histone binding"/>
    <property type="evidence" value="ECO:0007669"/>
    <property type="project" value="UniProtKB-ARBA"/>
</dbReference>
<sequence>MAFLSSRGPSVLRAPACRTRSAAVARVQPSTARVVRAAAAPADAAEVQPLENYEGIDWTEDLPTPVRRRVAALREVQAKQDEVQRAFVRERAELEAKFQGQLAPLLDERSAVVAGRAEVGKFDIPDSEEEDAGIPEFWLTAMTNHEMVGELITERDAEVLAYLSDVRVTSLTGDDAGSFRLTFTFSENPFFSNKTLEKTFYMDDPDEVVPRKFVGTQVEWEAGKDVTFTIVKKRVQDKKGKGRPAATISKKEPCESFFNFFRTPVVPENPDDLSEEDLEALQEQMDEDYEVGVAFKESLIPRAVEWFTGEAAPPMYDNPDEYEEGEFDRDE</sequence>
<name>A0A0D2K905_9CHLO</name>
<evidence type="ECO:0000256" key="3">
    <source>
        <dbReference type="RuleBase" id="RU003876"/>
    </source>
</evidence>
<dbReference type="Gene3D" id="1.20.5.1500">
    <property type="match status" value="1"/>
</dbReference>
<dbReference type="Pfam" id="PF00956">
    <property type="entry name" value="NAP"/>
    <property type="match status" value="1"/>
</dbReference>
<keyword evidence="2" id="KW-0143">Chaperone</keyword>
<proteinExistence type="inferred from homology"/>
<dbReference type="OrthoDB" id="27325at2759"/>
<dbReference type="GeneID" id="25730539"/>
<dbReference type="Proteomes" id="UP000054498">
    <property type="component" value="Unassembled WGS sequence"/>
</dbReference>
<evidence type="ECO:0000256" key="2">
    <source>
        <dbReference type="ARBA" id="ARBA00023186"/>
    </source>
</evidence>
<dbReference type="AlphaFoldDB" id="A0A0D2K905"/>
<feature type="compositionally biased region" description="Acidic residues" evidence="4">
    <location>
        <begin position="318"/>
        <end position="331"/>
    </location>
</feature>
<dbReference type="GO" id="GO:0006334">
    <property type="term" value="P:nucleosome assembly"/>
    <property type="evidence" value="ECO:0007669"/>
    <property type="project" value="InterPro"/>
</dbReference>
<accession>A0A0D2K905</accession>
<dbReference type="GO" id="GO:0005634">
    <property type="term" value="C:nucleus"/>
    <property type="evidence" value="ECO:0007669"/>
    <property type="project" value="InterPro"/>
</dbReference>
<dbReference type="EMBL" id="KK100347">
    <property type="protein sequence ID" value="KIZ06643.1"/>
    <property type="molecule type" value="Genomic_DNA"/>
</dbReference>
<evidence type="ECO:0000313" key="6">
    <source>
        <dbReference type="Proteomes" id="UP000054498"/>
    </source>
</evidence>
<dbReference type="InterPro" id="IPR002164">
    <property type="entry name" value="NAP_family"/>
</dbReference>
<dbReference type="Gene3D" id="3.30.1120.90">
    <property type="entry name" value="Nucleosome assembly protein"/>
    <property type="match status" value="1"/>
</dbReference>
<evidence type="ECO:0000256" key="1">
    <source>
        <dbReference type="ARBA" id="ARBA00009947"/>
    </source>
</evidence>
<gene>
    <name evidence="5" type="ORF">MNEG_1311</name>
</gene>
<organism evidence="5 6">
    <name type="scientific">Monoraphidium neglectum</name>
    <dbReference type="NCBI Taxonomy" id="145388"/>
    <lineage>
        <taxon>Eukaryota</taxon>
        <taxon>Viridiplantae</taxon>
        <taxon>Chlorophyta</taxon>
        <taxon>core chlorophytes</taxon>
        <taxon>Chlorophyceae</taxon>
        <taxon>CS clade</taxon>
        <taxon>Sphaeropleales</taxon>
        <taxon>Selenastraceae</taxon>
        <taxon>Monoraphidium</taxon>
    </lineage>
</organism>
<dbReference type="SUPFAM" id="SSF143113">
    <property type="entry name" value="NAP-like"/>
    <property type="match status" value="1"/>
</dbReference>
<reference evidence="5 6" key="1">
    <citation type="journal article" date="2013" name="BMC Genomics">
        <title>Reconstruction of the lipid metabolism for the microalga Monoraphidium neglectum from its genome sequence reveals characteristics suitable for biofuel production.</title>
        <authorList>
            <person name="Bogen C."/>
            <person name="Al-Dilaimi A."/>
            <person name="Albersmeier A."/>
            <person name="Wichmann J."/>
            <person name="Grundmann M."/>
            <person name="Rupp O."/>
            <person name="Lauersen K.J."/>
            <person name="Blifernez-Klassen O."/>
            <person name="Kalinowski J."/>
            <person name="Goesmann A."/>
            <person name="Mussgnug J.H."/>
            <person name="Kruse O."/>
        </authorList>
    </citation>
    <scope>NUCLEOTIDE SEQUENCE [LARGE SCALE GENOMIC DNA]</scope>
    <source>
        <strain evidence="5 6">SAG 48.87</strain>
    </source>
</reference>
<dbReference type="InterPro" id="IPR037231">
    <property type="entry name" value="NAP-like_sf"/>
</dbReference>
<comment type="similarity">
    <text evidence="1 3">Belongs to the nucleosome assembly protein (NAP) family.</text>
</comment>
<evidence type="ECO:0000256" key="4">
    <source>
        <dbReference type="SAM" id="MobiDB-lite"/>
    </source>
</evidence>
<keyword evidence="6" id="KW-1185">Reference proteome</keyword>